<comment type="cofactor">
    <cofactor evidence="6">
        <name>Fe(3+)</name>
        <dbReference type="ChEBI" id="CHEBI:29034"/>
    </cofactor>
    <text evidence="6">Binds 1 Fe(3+) ion per subunit.</text>
</comment>
<evidence type="ECO:0000256" key="6">
    <source>
        <dbReference type="PIRNR" id="PIRNR000071"/>
    </source>
</evidence>
<dbReference type="InterPro" id="IPR018527">
    <property type="entry name" value="Rubredoxin_Fe_BS"/>
</dbReference>
<dbReference type="InterPro" id="IPR024922">
    <property type="entry name" value="Rubredoxin"/>
</dbReference>
<keyword evidence="4 6" id="KW-0249">Electron transport</keyword>
<dbReference type="PIRSF" id="PIRSF000071">
    <property type="entry name" value="Rubredoxin"/>
    <property type="match status" value="1"/>
</dbReference>
<evidence type="ECO:0000313" key="8">
    <source>
        <dbReference type="EMBL" id="BCS81116.1"/>
    </source>
</evidence>
<reference evidence="8 9" key="1">
    <citation type="submission" date="2021-02" db="EMBL/GenBank/DDBJ databases">
        <title>Nitrogen-fixing ability and nitrogen fixation related genes of thermophilic fermentative bacteria in the genus Caldicellulosiruptor.</title>
        <authorList>
            <person name="Chen Y."/>
            <person name="Nishihara A."/>
            <person name="Haruta S."/>
        </authorList>
    </citation>
    <scope>NUCLEOTIDE SEQUENCE [LARGE SCALE GENOMIC DNA]</scope>
    <source>
        <strain evidence="8 9">YA01</strain>
    </source>
</reference>
<evidence type="ECO:0000256" key="3">
    <source>
        <dbReference type="ARBA" id="ARBA00022723"/>
    </source>
</evidence>
<name>A0ABM7NLY5_9FIRM</name>
<evidence type="ECO:0000256" key="1">
    <source>
        <dbReference type="ARBA" id="ARBA00005337"/>
    </source>
</evidence>
<dbReference type="PROSITE" id="PS00202">
    <property type="entry name" value="RUBREDOXIN"/>
    <property type="match status" value="1"/>
</dbReference>
<comment type="similarity">
    <text evidence="1 6">Belongs to the rubredoxin family.</text>
</comment>
<evidence type="ECO:0000313" key="9">
    <source>
        <dbReference type="Proteomes" id="UP000663623"/>
    </source>
</evidence>
<sequence>MFKVEIWVCSICGYEYNPENGDPENGIAPGTKFEDLPDDWVCPICGVGKDMFEKK</sequence>
<feature type="domain" description="Rubredoxin-like" evidence="7">
    <location>
        <begin position="4"/>
        <end position="55"/>
    </location>
</feature>
<evidence type="ECO:0000256" key="5">
    <source>
        <dbReference type="ARBA" id="ARBA00023004"/>
    </source>
</evidence>
<evidence type="ECO:0000259" key="7">
    <source>
        <dbReference type="PROSITE" id="PS50903"/>
    </source>
</evidence>
<dbReference type="CDD" id="cd00730">
    <property type="entry name" value="rubredoxin"/>
    <property type="match status" value="1"/>
</dbReference>
<organism evidence="8 9">
    <name type="scientific">Caldicellulosiruptor diazotrophicus</name>
    <dbReference type="NCBI Taxonomy" id="2806205"/>
    <lineage>
        <taxon>Bacteria</taxon>
        <taxon>Bacillati</taxon>
        <taxon>Bacillota</taxon>
        <taxon>Bacillota incertae sedis</taxon>
        <taxon>Caldicellulosiruptorales</taxon>
        <taxon>Caldicellulosiruptoraceae</taxon>
        <taxon>Caldicellulosiruptor</taxon>
    </lineage>
</organism>
<dbReference type="InterPro" id="IPR024935">
    <property type="entry name" value="Rubredoxin_dom"/>
</dbReference>
<dbReference type="PANTHER" id="PTHR47627:SF1">
    <property type="entry name" value="RUBREDOXIN-1-RELATED"/>
    <property type="match status" value="1"/>
</dbReference>
<gene>
    <name evidence="8" type="ORF">CaldiYA01_10760</name>
</gene>
<keyword evidence="9" id="KW-1185">Reference proteome</keyword>
<dbReference type="PANTHER" id="PTHR47627">
    <property type="entry name" value="RUBREDOXIN"/>
    <property type="match status" value="1"/>
</dbReference>
<dbReference type="Gene3D" id="2.20.28.10">
    <property type="match status" value="1"/>
</dbReference>
<accession>A0ABM7NLY5</accession>
<dbReference type="Pfam" id="PF00301">
    <property type="entry name" value="Rubredoxin"/>
    <property type="match status" value="1"/>
</dbReference>
<dbReference type="InterPro" id="IPR024934">
    <property type="entry name" value="Rubredoxin-like_dom"/>
</dbReference>
<dbReference type="PRINTS" id="PR00163">
    <property type="entry name" value="RUBREDOXIN"/>
</dbReference>
<dbReference type="SUPFAM" id="SSF57802">
    <property type="entry name" value="Rubredoxin-like"/>
    <property type="match status" value="1"/>
</dbReference>
<evidence type="ECO:0000256" key="4">
    <source>
        <dbReference type="ARBA" id="ARBA00022982"/>
    </source>
</evidence>
<keyword evidence="5 6" id="KW-0408">Iron</keyword>
<keyword evidence="3 6" id="KW-0479">Metal-binding</keyword>
<proteinExistence type="inferred from homology"/>
<dbReference type="NCBIfam" id="NF045768">
    <property type="entry name" value="RubredRD"/>
    <property type="match status" value="1"/>
</dbReference>
<dbReference type="EMBL" id="AP024480">
    <property type="protein sequence ID" value="BCS81116.1"/>
    <property type="molecule type" value="Genomic_DNA"/>
</dbReference>
<protein>
    <recommendedName>
        <fullName evidence="6">Rubredoxin</fullName>
    </recommendedName>
</protein>
<dbReference type="Proteomes" id="UP000663623">
    <property type="component" value="Chromosome"/>
</dbReference>
<dbReference type="InterPro" id="IPR050526">
    <property type="entry name" value="Rubredoxin_ET"/>
</dbReference>
<dbReference type="PROSITE" id="PS50903">
    <property type="entry name" value="RUBREDOXIN_LIKE"/>
    <property type="match status" value="1"/>
</dbReference>
<evidence type="ECO:0000256" key="2">
    <source>
        <dbReference type="ARBA" id="ARBA00022448"/>
    </source>
</evidence>
<keyword evidence="2 6" id="KW-0813">Transport</keyword>